<dbReference type="GO" id="GO:0016887">
    <property type="term" value="F:ATP hydrolysis activity"/>
    <property type="evidence" value="ECO:0007669"/>
    <property type="project" value="InterPro"/>
</dbReference>
<feature type="transmembrane region" description="Helical" evidence="11">
    <location>
        <begin position="1241"/>
        <end position="1262"/>
    </location>
</feature>
<dbReference type="InterPro" id="IPR050173">
    <property type="entry name" value="ABC_transporter_C-like"/>
</dbReference>
<name>A0A6S7KCX3_PARCT</name>
<feature type="non-terminal residue" evidence="12">
    <location>
        <position position="1691"/>
    </location>
</feature>
<feature type="transmembrane region" description="Helical" evidence="11">
    <location>
        <begin position="579"/>
        <end position="604"/>
    </location>
</feature>
<evidence type="ECO:0000256" key="9">
    <source>
        <dbReference type="ARBA" id="ARBA00023136"/>
    </source>
</evidence>
<dbReference type="InterPro" id="IPR036640">
    <property type="entry name" value="ABC1_TM_sf"/>
</dbReference>
<evidence type="ECO:0000256" key="8">
    <source>
        <dbReference type="ARBA" id="ARBA00022989"/>
    </source>
</evidence>
<keyword evidence="7 12" id="KW-0067">ATP-binding</keyword>
<dbReference type="Pfam" id="PF00664">
    <property type="entry name" value="ABC_membrane"/>
    <property type="match status" value="2"/>
</dbReference>
<dbReference type="PROSITE" id="PS51419">
    <property type="entry name" value="RAB"/>
    <property type="match status" value="1"/>
</dbReference>
<evidence type="ECO:0000313" key="13">
    <source>
        <dbReference type="Proteomes" id="UP001152795"/>
    </source>
</evidence>
<proteinExistence type="inferred from homology"/>
<evidence type="ECO:0000256" key="2">
    <source>
        <dbReference type="ARBA" id="ARBA00009726"/>
    </source>
</evidence>
<reference evidence="12" key="1">
    <citation type="submission" date="2020-04" db="EMBL/GenBank/DDBJ databases">
        <authorList>
            <person name="Alioto T."/>
            <person name="Alioto T."/>
            <person name="Gomez Garrido J."/>
        </authorList>
    </citation>
    <scope>NUCLEOTIDE SEQUENCE</scope>
    <source>
        <strain evidence="12">A484AB</strain>
    </source>
</reference>
<dbReference type="EMBL" id="CACRXK020009941">
    <property type="protein sequence ID" value="CAB4018288.1"/>
    <property type="molecule type" value="Genomic_DNA"/>
</dbReference>
<dbReference type="GO" id="GO:0005524">
    <property type="term" value="F:ATP binding"/>
    <property type="evidence" value="ECO:0007669"/>
    <property type="project" value="UniProtKB-KW"/>
</dbReference>
<comment type="subcellular location">
    <subcellularLocation>
        <location evidence="1">Membrane</location>
        <topology evidence="1">Multi-pass membrane protein</topology>
    </subcellularLocation>
</comment>
<evidence type="ECO:0000256" key="4">
    <source>
        <dbReference type="ARBA" id="ARBA00022692"/>
    </source>
</evidence>
<dbReference type="InterPro" id="IPR017871">
    <property type="entry name" value="ABC_transporter-like_CS"/>
</dbReference>
<dbReference type="FunFam" id="3.40.50.300:FF:002366">
    <property type="entry name" value="Uncharacterized protein"/>
    <property type="match status" value="1"/>
</dbReference>
<keyword evidence="8 11" id="KW-1133">Transmembrane helix</keyword>
<dbReference type="InterPro" id="IPR011527">
    <property type="entry name" value="ABC1_TM_dom"/>
</dbReference>
<organism evidence="12 13">
    <name type="scientific">Paramuricea clavata</name>
    <name type="common">Red gorgonian</name>
    <name type="synonym">Violescent sea-whip</name>
    <dbReference type="NCBI Taxonomy" id="317549"/>
    <lineage>
        <taxon>Eukaryota</taxon>
        <taxon>Metazoa</taxon>
        <taxon>Cnidaria</taxon>
        <taxon>Anthozoa</taxon>
        <taxon>Octocorallia</taxon>
        <taxon>Malacalcyonacea</taxon>
        <taxon>Plexauridae</taxon>
        <taxon>Paramuricea</taxon>
    </lineage>
</organism>
<dbReference type="PROSITE" id="PS50929">
    <property type="entry name" value="ABC_TM1F"/>
    <property type="match status" value="2"/>
</dbReference>
<dbReference type="InterPro" id="IPR003593">
    <property type="entry name" value="AAA+_ATPase"/>
</dbReference>
<feature type="transmembrane region" description="Helical" evidence="11">
    <location>
        <begin position="360"/>
        <end position="383"/>
    </location>
</feature>
<feature type="transmembrane region" description="Helical" evidence="11">
    <location>
        <begin position="438"/>
        <end position="457"/>
    </location>
</feature>
<dbReference type="Proteomes" id="UP001152795">
    <property type="component" value="Unassembled WGS sequence"/>
</dbReference>
<keyword evidence="3" id="KW-0813">Transport</keyword>
<evidence type="ECO:0000256" key="6">
    <source>
        <dbReference type="ARBA" id="ARBA00022741"/>
    </source>
</evidence>
<dbReference type="SMART" id="SM00173">
    <property type="entry name" value="RAS"/>
    <property type="match status" value="1"/>
</dbReference>
<feature type="transmembrane region" description="Helical" evidence="11">
    <location>
        <begin position="300"/>
        <end position="320"/>
    </location>
</feature>
<accession>A0A6S7KCX3</accession>
<feature type="transmembrane region" description="Helical" evidence="11">
    <location>
        <begin position="131"/>
        <end position="153"/>
    </location>
</feature>
<dbReference type="SMART" id="SM00175">
    <property type="entry name" value="RAB"/>
    <property type="match status" value="1"/>
</dbReference>
<dbReference type="SUPFAM" id="SSF90123">
    <property type="entry name" value="ABC transporter transmembrane region"/>
    <property type="match status" value="2"/>
</dbReference>
<feature type="transmembrane region" description="Helical" evidence="11">
    <location>
        <begin position="100"/>
        <end position="119"/>
    </location>
</feature>
<evidence type="ECO:0000256" key="10">
    <source>
        <dbReference type="SAM" id="MobiDB-lite"/>
    </source>
</evidence>
<dbReference type="PANTHER" id="PTHR24223:SF461">
    <property type="entry name" value="ATP-BINDING CASSETTE SUB-FAMILY C MEMBER SUR"/>
    <property type="match status" value="1"/>
</dbReference>
<feature type="transmembrane region" description="Helical" evidence="11">
    <location>
        <begin position="1052"/>
        <end position="1083"/>
    </location>
</feature>
<dbReference type="CDD" id="cd03244">
    <property type="entry name" value="ABCC_MRP_domain2"/>
    <property type="match status" value="1"/>
</dbReference>
<dbReference type="PANTHER" id="PTHR24223">
    <property type="entry name" value="ATP-BINDING CASSETTE SUB-FAMILY C"/>
    <property type="match status" value="1"/>
</dbReference>
<dbReference type="CDD" id="cd03250">
    <property type="entry name" value="ABCC_MRP_domain1"/>
    <property type="match status" value="1"/>
</dbReference>
<dbReference type="GO" id="GO:0005525">
    <property type="term" value="F:GTP binding"/>
    <property type="evidence" value="ECO:0007669"/>
    <property type="project" value="InterPro"/>
</dbReference>
<dbReference type="InterPro" id="IPR001806">
    <property type="entry name" value="Small_GTPase"/>
</dbReference>
<dbReference type="PRINTS" id="PR00449">
    <property type="entry name" value="RASTRNSFRMNG"/>
</dbReference>
<dbReference type="SMART" id="SM00382">
    <property type="entry name" value="AAA"/>
    <property type="match status" value="2"/>
</dbReference>
<dbReference type="GO" id="GO:0140359">
    <property type="term" value="F:ABC-type transporter activity"/>
    <property type="evidence" value="ECO:0007669"/>
    <property type="project" value="InterPro"/>
</dbReference>
<dbReference type="PROSITE" id="PS00211">
    <property type="entry name" value="ABC_TRANSPORTER_1"/>
    <property type="match status" value="2"/>
</dbReference>
<dbReference type="InterPro" id="IPR003439">
    <property type="entry name" value="ABC_transporter-like_ATP-bd"/>
</dbReference>
<dbReference type="GO" id="GO:0003924">
    <property type="term" value="F:GTPase activity"/>
    <property type="evidence" value="ECO:0007669"/>
    <property type="project" value="InterPro"/>
</dbReference>
<evidence type="ECO:0000313" key="12">
    <source>
        <dbReference type="EMBL" id="CAB4018288.1"/>
    </source>
</evidence>
<keyword evidence="5" id="KW-0677">Repeat</keyword>
<dbReference type="FunFam" id="3.40.50.300:FF:000610">
    <property type="entry name" value="Multidrug resistance-associated ABC transporter"/>
    <property type="match status" value="1"/>
</dbReference>
<dbReference type="OrthoDB" id="6500128at2759"/>
<dbReference type="GO" id="GO:0016020">
    <property type="term" value="C:membrane"/>
    <property type="evidence" value="ECO:0007669"/>
    <property type="project" value="UniProtKB-SubCell"/>
</dbReference>
<feature type="transmembrane region" description="Helical" evidence="11">
    <location>
        <begin position="1268"/>
        <end position="1288"/>
    </location>
</feature>
<dbReference type="FunFam" id="1.20.1560.10:FF:000006">
    <property type="entry name" value="ATP-binding cassette, sub-family C (CFTR/MRP), member 9"/>
    <property type="match status" value="1"/>
</dbReference>
<feature type="transmembrane region" description="Helical" evidence="11">
    <location>
        <begin position="159"/>
        <end position="179"/>
    </location>
</feature>
<feature type="transmembrane region" description="Helical" evidence="11">
    <location>
        <begin position="27"/>
        <end position="47"/>
    </location>
</feature>
<keyword evidence="4 11" id="KW-0812">Transmembrane</keyword>
<comment type="similarity">
    <text evidence="2">Belongs to the ABC transporter superfamily. ABCC family. Conjugate transporter (TC 3.A.1.208) subfamily.</text>
</comment>
<feature type="transmembrane region" description="Helical" evidence="11">
    <location>
        <begin position="1149"/>
        <end position="1167"/>
    </location>
</feature>
<gene>
    <name evidence="12" type="ORF">PACLA_8A026071</name>
</gene>
<feature type="transmembrane region" description="Helical" evidence="11">
    <location>
        <begin position="541"/>
        <end position="567"/>
    </location>
</feature>
<sequence length="1691" mass="188650">MAVTWCSGSRLKIRENGDLTSCFVDTLLLIPTAIVLFILIPALVLILRGKSEVFGQSCVRFKHHSLRWMLTILLLLSYLAKIGEGFMLQERITTTPLHLYLPNMFSFVCLILAIIYYDIVEVSQISPVKKLSILFVYWLSSVIVWTVKFVQLYQVEGPYDIRLATNVCILVFYSLLLIVERRVIFSHLPKRSQYSSWSRANESEVGGDACQEFQAGHIKFVHDFANFLSRCTFSWMYDMLKLGSSRPLEPEDLGELPPIDKAELNHKKFIKVWKKEIVRAASKNTTPSLWRAFFITYKRIILMAAACRFVGDLLSFIGPLCLKQIVAYVEETLKSDSDDSKSQIADDVTMSMSDFFGNGFVLAVVILFGNIGSSTLTQQYYYLLLRFAMNLRASLQVMIYNKGLNLSSFTISGGKMDSGQIVNHISTDTQNICMSVTFLHNLWAAPLQLILAFILIINELGVAALLGFVVLLVLIPINYVLAAKMGRFQKIGLGISDERLKNTNEMLQGMKLLKLYAWEGWFCELIERIRTREVSVKVKTALLYALGFFITTCTTTIVALVMFVSYVKVSGKELTASKAFASLALINLMKVPLFLLPMMVRTVVNARVSTKRLLPYLLAPEISHLRDEAPVCVIEEDEESLSPEEFKMVPLKPTKDDTPRSPGSPTIEVSVKFSKDSAKKKKDDTKQKSSANPDFCIPPRIAVVINDASFTWDPEADQPTISNVDVNVPKEKLTMIVGPVGSGKSSLINALLGEMTAVGGQVCWADDISVAYAAQKAWLLNNTVKNNILFGQPYIRERYEAILEACALKSDLEILPAGDETEIGEKGINLSGGQKQRISVARAVYSGANFVMFDDPLSALDAHVGQHVFEQAIMKMLVQRGRTVVLVTHQLQYLPKADNVIVMKDGRAVICSTFRDVENAEKSDNEKSDNVKKALILTRQQFIEREQHVEEEEIEEVHDRRHTVKEEIKEAGKNDEENEKGKLMTKEEREKGAVTLRVYLSYARACGYLYAVIVLVLAVAAHGGIVGADWWLSIWSSDRPRGNTSADHDVDYYLVGYTSLSIAAVVLTFFKSISIAMCCLRGAKILHIRMLRRVIQAPMRFFDTTPIGRVLNRMSSDTAAIDSHLPLVTQNLINTMLSALAALVVQAAVTPYFLLVVLPFIIIYYYVQRFIRRSTRELQRLDSISKSPIYAQLSETLGGLSTIRAYRSQERFQLEIMNAIDKNNVAFIFTQMANSWIGLRLDYGGALIVFLAAVSSVAAALSGTISPGLVGLALTHALAVAHVFNWVVRMATQMEMSMNAVERVDHYSSIENEPSPKDTDVPPSEKWPEKGEIVLKDLTLAYAHELPPAVKDVTVNIKAGEKIGVCGRTGSGKSTITLGLFRMLEHFEGQIVIDGIDISQMSLRPLRSRLAIIPQDPILFQGTVRFNLDPHGVHEDDALWHALEVAQLKNAITVLSGGLEGAIVEGGENLSVGQRQLFCLARALLVESRVLVMDEATANVDLETDKLIQEVVRSAFKDFTILTIAHRIDTILDSDRIMVLDQGRLIEWDSPEALLANEDGEASVGKSAVVQSFGSDGSQFPKNYSMTAGVDLHTKVVNIQETNDSVEFYLYDSAGQEIFTDLVEQSWDILNLAMTVYDVTNDQSFNACTKWIEKCVLVANKTDLKQRRVVSMKQGKELAESHGLEYFETSA</sequence>
<dbReference type="CDD" id="cd18602">
    <property type="entry name" value="ABC_6TM_SUR1_D2_like"/>
    <property type="match status" value="1"/>
</dbReference>
<dbReference type="InterPro" id="IPR027417">
    <property type="entry name" value="P-loop_NTPase"/>
</dbReference>
<feature type="transmembrane region" description="Helical" evidence="11">
    <location>
        <begin position="1007"/>
        <end position="1032"/>
    </location>
</feature>
<feature type="transmembrane region" description="Helical" evidence="11">
    <location>
        <begin position="1123"/>
        <end position="1143"/>
    </location>
</feature>
<dbReference type="SUPFAM" id="SSF52540">
    <property type="entry name" value="P-loop containing nucleoside triphosphate hydrolases"/>
    <property type="match status" value="3"/>
</dbReference>
<feature type="transmembrane region" description="Helical" evidence="11">
    <location>
        <begin position="68"/>
        <end position="88"/>
    </location>
</feature>
<dbReference type="Pfam" id="PF00071">
    <property type="entry name" value="Ras"/>
    <property type="match status" value="1"/>
</dbReference>
<evidence type="ECO:0000256" key="3">
    <source>
        <dbReference type="ARBA" id="ARBA00022448"/>
    </source>
</evidence>
<evidence type="ECO:0000256" key="5">
    <source>
        <dbReference type="ARBA" id="ARBA00022737"/>
    </source>
</evidence>
<dbReference type="PROSITE" id="PS50893">
    <property type="entry name" value="ABC_TRANSPORTER_2"/>
    <property type="match status" value="2"/>
</dbReference>
<feature type="transmembrane region" description="Helical" evidence="11">
    <location>
        <begin position="463"/>
        <end position="481"/>
    </location>
</feature>
<dbReference type="Gene3D" id="1.20.1560.10">
    <property type="entry name" value="ABC transporter type 1, transmembrane domain"/>
    <property type="match status" value="2"/>
</dbReference>
<evidence type="ECO:0000256" key="11">
    <source>
        <dbReference type="SAM" id="Phobius"/>
    </source>
</evidence>
<feature type="region of interest" description="Disordered" evidence="10">
    <location>
        <begin position="644"/>
        <end position="694"/>
    </location>
</feature>
<dbReference type="Pfam" id="PF00005">
    <property type="entry name" value="ABC_tran"/>
    <property type="match status" value="2"/>
</dbReference>
<keyword evidence="6" id="KW-0547">Nucleotide-binding</keyword>
<dbReference type="Gene3D" id="3.40.50.300">
    <property type="entry name" value="P-loop containing nucleotide triphosphate hydrolases"/>
    <property type="match status" value="3"/>
</dbReference>
<dbReference type="FunFam" id="1.20.1560.10:FF:000010">
    <property type="entry name" value="Multidrug resistance-associated ABC transporter"/>
    <property type="match status" value="1"/>
</dbReference>
<evidence type="ECO:0000256" key="1">
    <source>
        <dbReference type="ARBA" id="ARBA00004141"/>
    </source>
</evidence>
<protein>
    <submittedName>
        <fullName evidence="12">ATP-binding cassette sub-family C member 9-like</fullName>
    </submittedName>
</protein>
<evidence type="ECO:0000256" key="7">
    <source>
        <dbReference type="ARBA" id="ARBA00022840"/>
    </source>
</evidence>
<keyword evidence="13" id="KW-1185">Reference proteome</keyword>
<comment type="caution">
    <text evidence="12">The sequence shown here is derived from an EMBL/GenBank/DDBJ whole genome shotgun (WGS) entry which is preliminary data.</text>
</comment>
<keyword evidence="9 11" id="KW-0472">Membrane</keyword>
<feature type="compositionally biased region" description="Basic and acidic residues" evidence="10">
    <location>
        <begin position="673"/>
        <end position="687"/>
    </location>
</feature>